<evidence type="ECO:0000313" key="3">
    <source>
        <dbReference type="Proteomes" id="UP000076959"/>
    </source>
</evidence>
<reference evidence="2 3" key="1">
    <citation type="submission" date="2016-03" db="EMBL/GenBank/DDBJ databases">
        <title>Draft Genome Sequence of the Strain BR 10245 (Bradyrhizobium sp.) isolated from nodules of Centrolobium paraense.</title>
        <authorList>
            <person name="Simoes-Araujo J.L.Sr."/>
            <person name="Barauna A.C."/>
            <person name="Silva K."/>
            <person name="Zilli J.E."/>
        </authorList>
    </citation>
    <scope>NUCLEOTIDE SEQUENCE [LARGE SCALE GENOMIC DNA]</scope>
    <source>
        <strain evidence="2 3">BR 10245</strain>
    </source>
</reference>
<accession>A0A176Y7L4</accession>
<evidence type="ECO:0000259" key="1">
    <source>
        <dbReference type="Pfam" id="PF12680"/>
    </source>
</evidence>
<name>A0A176Y7L4_9BRAD</name>
<dbReference type="Pfam" id="PF12680">
    <property type="entry name" value="SnoaL_2"/>
    <property type="match status" value="1"/>
</dbReference>
<evidence type="ECO:0000313" key="2">
    <source>
        <dbReference type="EMBL" id="OAE98921.1"/>
    </source>
</evidence>
<dbReference type="AlphaFoldDB" id="A0A176Y7L4"/>
<gene>
    <name evidence="2" type="ORF">AYJ54_33210</name>
</gene>
<keyword evidence="3" id="KW-1185">Reference proteome</keyword>
<dbReference type="SUPFAM" id="SSF54427">
    <property type="entry name" value="NTF2-like"/>
    <property type="match status" value="1"/>
</dbReference>
<comment type="caution">
    <text evidence="2">The sequence shown here is derived from an EMBL/GenBank/DDBJ whole genome shotgun (WGS) entry which is preliminary data.</text>
</comment>
<sequence length="152" mass="16868">MLVLVDPRDARAIRNKDNILGMYDLMINKRSPEEAAARFMASAYIQHNPLIPDGADALGKFFGQIIKDRARARVDVHKIIAVGDYVWSHVNFLNLFNDDPEDTGIAGVDIFRMDADGKAIEHWDVLQVVGTPKSAANWYAPNVPAANSNGMF</sequence>
<dbReference type="STRING" id="1505087.AYJ54_33210"/>
<dbReference type="EMBL" id="LUUB01000120">
    <property type="protein sequence ID" value="OAE98921.1"/>
    <property type="molecule type" value="Genomic_DNA"/>
</dbReference>
<organism evidence="2 3">
    <name type="scientific">Bradyrhizobium centrolobii</name>
    <dbReference type="NCBI Taxonomy" id="1505087"/>
    <lineage>
        <taxon>Bacteria</taxon>
        <taxon>Pseudomonadati</taxon>
        <taxon>Pseudomonadota</taxon>
        <taxon>Alphaproteobacteria</taxon>
        <taxon>Hyphomicrobiales</taxon>
        <taxon>Nitrobacteraceae</taxon>
        <taxon>Bradyrhizobium</taxon>
    </lineage>
</organism>
<feature type="domain" description="SnoaL-like" evidence="1">
    <location>
        <begin position="22"/>
        <end position="122"/>
    </location>
</feature>
<dbReference type="InterPro" id="IPR032710">
    <property type="entry name" value="NTF2-like_dom_sf"/>
</dbReference>
<dbReference type="OrthoDB" id="9812089at2"/>
<dbReference type="RefSeq" id="WP_063708397.1">
    <property type="nucleotide sequence ID" value="NZ_LUUB01000120.1"/>
</dbReference>
<dbReference type="InterPro" id="IPR037401">
    <property type="entry name" value="SnoaL-like"/>
</dbReference>
<proteinExistence type="predicted"/>
<dbReference type="Gene3D" id="3.10.450.50">
    <property type="match status" value="1"/>
</dbReference>
<dbReference type="Proteomes" id="UP000076959">
    <property type="component" value="Unassembled WGS sequence"/>
</dbReference>
<protein>
    <recommendedName>
        <fullName evidence="1">SnoaL-like domain-containing protein</fullName>
    </recommendedName>
</protein>